<comment type="caution">
    <text evidence="2">The sequence shown here is derived from an EMBL/GenBank/DDBJ whole genome shotgun (WGS) entry which is preliminary data.</text>
</comment>
<feature type="compositionally biased region" description="Basic and acidic residues" evidence="1">
    <location>
        <begin position="86"/>
        <end position="95"/>
    </location>
</feature>
<dbReference type="EMBL" id="BEZZ01022759">
    <property type="protein sequence ID" value="GCC39612.1"/>
    <property type="molecule type" value="Genomic_DNA"/>
</dbReference>
<dbReference type="AlphaFoldDB" id="A0A401TAI0"/>
<dbReference type="Proteomes" id="UP000287033">
    <property type="component" value="Unassembled WGS sequence"/>
</dbReference>
<protein>
    <submittedName>
        <fullName evidence="2">Uncharacterized protein</fullName>
    </submittedName>
</protein>
<evidence type="ECO:0000313" key="2">
    <source>
        <dbReference type="EMBL" id="GCC39612.1"/>
    </source>
</evidence>
<gene>
    <name evidence="2" type="ORF">chiPu_0023537</name>
</gene>
<evidence type="ECO:0000256" key="1">
    <source>
        <dbReference type="SAM" id="MobiDB-lite"/>
    </source>
</evidence>
<sequence length="107" mass="11863">MVAKATSGDGSTGRCEDIRIGMGLQITSRETERRWDHRLLREIAMAIGLQAVAGEQIRYGFTGYFHEESLGMCSESLLVEQMELDSTRSEQKEDIVTGISDGSMSED</sequence>
<accession>A0A401TAI0</accession>
<feature type="region of interest" description="Disordered" evidence="1">
    <location>
        <begin position="86"/>
        <end position="107"/>
    </location>
</feature>
<proteinExistence type="predicted"/>
<name>A0A401TAI0_CHIPU</name>
<reference evidence="2 3" key="1">
    <citation type="journal article" date="2018" name="Nat. Ecol. Evol.">
        <title>Shark genomes provide insights into elasmobranch evolution and the origin of vertebrates.</title>
        <authorList>
            <person name="Hara Y"/>
            <person name="Yamaguchi K"/>
            <person name="Onimaru K"/>
            <person name="Kadota M"/>
            <person name="Koyanagi M"/>
            <person name="Keeley SD"/>
            <person name="Tatsumi K"/>
            <person name="Tanaka K"/>
            <person name="Motone F"/>
            <person name="Kageyama Y"/>
            <person name="Nozu R"/>
            <person name="Adachi N"/>
            <person name="Nishimura O"/>
            <person name="Nakagawa R"/>
            <person name="Tanegashima C"/>
            <person name="Kiyatake I"/>
            <person name="Matsumoto R"/>
            <person name="Murakumo K"/>
            <person name="Nishida K"/>
            <person name="Terakita A"/>
            <person name="Kuratani S"/>
            <person name="Sato K"/>
            <person name="Hyodo S Kuraku.S."/>
        </authorList>
    </citation>
    <scope>NUCLEOTIDE SEQUENCE [LARGE SCALE GENOMIC DNA]</scope>
</reference>
<organism evidence="2 3">
    <name type="scientific">Chiloscyllium punctatum</name>
    <name type="common">Brownbanded bambooshark</name>
    <name type="synonym">Hemiscyllium punctatum</name>
    <dbReference type="NCBI Taxonomy" id="137246"/>
    <lineage>
        <taxon>Eukaryota</taxon>
        <taxon>Metazoa</taxon>
        <taxon>Chordata</taxon>
        <taxon>Craniata</taxon>
        <taxon>Vertebrata</taxon>
        <taxon>Chondrichthyes</taxon>
        <taxon>Elasmobranchii</taxon>
        <taxon>Galeomorphii</taxon>
        <taxon>Galeoidea</taxon>
        <taxon>Orectolobiformes</taxon>
        <taxon>Hemiscylliidae</taxon>
        <taxon>Chiloscyllium</taxon>
    </lineage>
</organism>
<keyword evidence="3" id="KW-1185">Reference proteome</keyword>
<evidence type="ECO:0000313" key="3">
    <source>
        <dbReference type="Proteomes" id="UP000287033"/>
    </source>
</evidence>